<keyword evidence="3" id="KW-1185">Reference proteome</keyword>
<keyword evidence="1" id="KW-0812">Transmembrane</keyword>
<protein>
    <submittedName>
        <fullName evidence="2">Uncharacterized protein</fullName>
    </submittedName>
</protein>
<feature type="transmembrane region" description="Helical" evidence="1">
    <location>
        <begin position="20"/>
        <end position="42"/>
    </location>
</feature>
<dbReference type="HOGENOM" id="CLU_1642161_0_0_0"/>
<dbReference type="RefSeq" id="WP_014436012.1">
    <property type="nucleotide sequence ID" value="NC_017080.1"/>
</dbReference>
<keyword evidence="1" id="KW-0472">Membrane</keyword>
<reference evidence="2 3" key="1">
    <citation type="submission" date="2012-02" db="EMBL/GenBank/DDBJ databases">
        <title>Complete genome sequence of Phycisphaera mikurensis NBRC 102666.</title>
        <authorList>
            <person name="Ankai A."/>
            <person name="Hosoyama A."/>
            <person name="Terui Y."/>
            <person name="Sekine M."/>
            <person name="Fukai R."/>
            <person name="Kato Y."/>
            <person name="Nakamura S."/>
            <person name="Yamada-Narita S."/>
            <person name="Kawakoshi A."/>
            <person name="Fukunaga Y."/>
            <person name="Yamazaki S."/>
            <person name="Fujita N."/>
        </authorList>
    </citation>
    <scope>NUCLEOTIDE SEQUENCE [LARGE SCALE GENOMIC DNA]</scope>
    <source>
        <strain evidence="3">NBRC 102666 / KCTC 22515 / FYK2301M01</strain>
    </source>
</reference>
<proteinExistence type="predicted"/>
<gene>
    <name evidence="2" type="ordered locus">PSMK_06330</name>
</gene>
<keyword evidence="1" id="KW-1133">Transmembrane helix</keyword>
<dbReference type="Proteomes" id="UP000007881">
    <property type="component" value="Chromosome"/>
</dbReference>
<dbReference type="STRING" id="1142394.PSMK_06330"/>
<accession>I0IC04</accession>
<sequence>MAFPRQTDRPETDLRRARRLAWGLLAVPILVIVQMLAIKHVVRHEFYPALMMPSFKDEGIAWEEVVHKLEPFLRVYAPDGSHRDVEPAAFLDPLPTSTIHIPLRSLRRDFEAGRPVETPAWMIAHARGGGRYGEVERVEVRFRRWSFHRGRATAEEIDAPA</sequence>
<evidence type="ECO:0000313" key="3">
    <source>
        <dbReference type="Proteomes" id="UP000007881"/>
    </source>
</evidence>
<evidence type="ECO:0000313" key="2">
    <source>
        <dbReference type="EMBL" id="BAM02792.1"/>
    </source>
</evidence>
<dbReference type="EMBL" id="AP012338">
    <property type="protein sequence ID" value="BAM02792.1"/>
    <property type="molecule type" value="Genomic_DNA"/>
</dbReference>
<name>I0IC04_PHYMF</name>
<organism evidence="2 3">
    <name type="scientific">Phycisphaera mikurensis (strain NBRC 102666 / KCTC 22515 / FYK2301M01)</name>
    <dbReference type="NCBI Taxonomy" id="1142394"/>
    <lineage>
        <taxon>Bacteria</taxon>
        <taxon>Pseudomonadati</taxon>
        <taxon>Planctomycetota</taxon>
        <taxon>Phycisphaerae</taxon>
        <taxon>Phycisphaerales</taxon>
        <taxon>Phycisphaeraceae</taxon>
        <taxon>Phycisphaera</taxon>
    </lineage>
</organism>
<dbReference type="AlphaFoldDB" id="I0IC04"/>
<dbReference type="KEGG" id="phm:PSMK_06330"/>
<evidence type="ECO:0000256" key="1">
    <source>
        <dbReference type="SAM" id="Phobius"/>
    </source>
</evidence>